<feature type="compositionally biased region" description="Basic and acidic residues" evidence="1">
    <location>
        <begin position="215"/>
        <end position="232"/>
    </location>
</feature>
<feature type="region of interest" description="Disordered" evidence="1">
    <location>
        <begin position="211"/>
        <end position="233"/>
    </location>
</feature>
<gene>
    <name evidence="2" type="ORF">KDI_56190</name>
</gene>
<name>A0A5A5TL55_9CHLR</name>
<accession>A0A5A5TL55</accession>
<proteinExistence type="predicted"/>
<feature type="compositionally biased region" description="Basic and acidic residues" evidence="1">
    <location>
        <begin position="313"/>
        <end position="329"/>
    </location>
</feature>
<feature type="compositionally biased region" description="Basic and acidic residues" evidence="1">
    <location>
        <begin position="263"/>
        <end position="278"/>
    </location>
</feature>
<dbReference type="EMBL" id="BIXY01000241">
    <property type="protein sequence ID" value="GCF12055.1"/>
    <property type="molecule type" value="Genomic_DNA"/>
</dbReference>
<evidence type="ECO:0000256" key="1">
    <source>
        <dbReference type="SAM" id="MobiDB-lite"/>
    </source>
</evidence>
<dbReference type="AlphaFoldDB" id="A0A5A5TL55"/>
<protein>
    <submittedName>
        <fullName evidence="2">Uncharacterized protein</fullName>
    </submittedName>
</protein>
<dbReference type="Proteomes" id="UP000322530">
    <property type="component" value="Unassembled WGS sequence"/>
</dbReference>
<feature type="region of interest" description="Disordered" evidence="1">
    <location>
        <begin position="150"/>
        <end position="184"/>
    </location>
</feature>
<evidence type="ECO:0000313" key="2">
    <source>
        <dbReference type="EMBL" id="GCF12055.1"/>
    </source>
</evidence>
<dbReference type="RefSeq" id="WP_149404844.1">
    <property type="nucleotide sequence ID" value="NZ_BIXY01000241.1"/>
</dbReference>
<dbReference type="OrthoDB" id="172792at2"/>
<reference evidence="2 3" key="1">
    <citation type="submission" date="2019-01" db="EMBL/GenBank/DDBJ databases">
        <title>Draft genome sequence of Dictyobacter sp. Uno17.</title>
        <authorList>
            <person name="Wang C.M."/>
            <person name="Zheng Y."/>
            <person name="Sakai Y."/>
            <person name="Abe K."/>
            <person name="Yokota A."/>
            <person name="Yabe S."/>
        </authorList>
    </citation>
    <scope>NUCLEOTIDE SEQUENCE [LARGE SCALE GENOMIC DNA]</scope>
    <source>
        <strain evidence="2 3">Uno17</strain>
    </source>
</reference>
<organism evidence="2 3">
    <name type="scientific">Dictyobacter arantiisoli</name>
    <dbReference type="NCBI Taxonomy" id="2014874"/>
    <lineage>
        <taxon>Bacteria</taxon>
        <taxon>Bacillati</taxon>
        <taxon>Chloroflexota</taxon>
        <taxon>Ktedonobacteria</taxon>
        <taxon>Ktedonobacterales</taxon>
        <taxon>Dictyobacteraceae</taxon>
        <taxon>Dictyobacter</taxon>
    </lineage>
</organism>
<comment type="caution">
    <text evidence="2">The sequence shown here is derived from an EMBL/GenBank/DDBJ whole genome shotgun (WGS) entry which is preliminary data.</text>
</comment>
<evidence type="ECO:0000313" key="3">
    <source>
        <dbReference type="Proteomes" id="UP000322530"/>
    </source>
</evidence>
<sequence length="329" mass="35768">MDIPRLHTPPTEVTNDPQERMNMVLDQEHYNWYGSFPAAANSEHYRTYPDGRGGSGVDASGVAAASQEHWGQEDGGSASWFLEQRGSNDDAADFQRGFYAQSPAYAYFPDESHDAQPAEVGTAPPWGAVDGLDIDNSGRGFYTQPPDDFVRGFYMRPPDDSAVESHGAPPAEVGTAPEDPSSRLLRSPGLTIYNLNNYLSYVEFALGPGKYTNHSSREQPSRERPKNKKLDNKSVSALITGSRGQINGWVNANGRPAYQPTSDRSEAARKGHETKGPEGRSAAADNAHATKGSAGRKAAVQNATEARRRKAAERRDAADAAASRENDRR</sequence>
<keyword evidence="3" id="KW-1185">Reference proteome</keyword>
<feature type="region of interest" description="Disordered" evidence="1">
    <location>
        <begin position="246"/>
        <end position="329"/>
    </location>
</feature>